<dbReference type="RefSeq" id="WP_097009474.1">
    <property type="nucleotide sequence ID" value="NZ_OBEJ01000003.1"/>
</dbReference>
<feature type="transmembrane region" description="Helical" evidence="1">
    <location>
        <begin position="5"/>
        <end position="24"/>
    </location>
</feature>
<name>A0A285P1W2_NATPI</name>
<organism evidence="2 3">
    <name type="scientific">Natronoarchaeum philippinense</name>
    <dbReference type="NCBI Taxonomy" id="558529"/>
    <lineage>
        <taxon>Archaea</taxon>
        <taxon>Methanobacteriati</taxon>
        <taxon>Methanobacteriota</taxon>
        <taxon>Stenosarchaea group</taxon>
        <taxon>Halobacteria</taxon>
        <taxon>Halobacteriales</taxon>
        <taxon>Natronoarchaeaceae</taxon>
    </lineage>
</organism>
<reference evidence="2 3" key="1">
    <citation type="submission" date="2017-09" db="EMBL/GenBank/DDBJ databases">
        <authorList>
            <person name="Ehlers B."/>
            <person name="Leendertz F.H."/>
        </authorList>
    </citation>
    <scope>NUCLEOTIDE SEQUENCE [LARGE SCALE GENOMIC DNA]</scope>
    <source>
        <strain evidence="2 3">DSM 27208</strain>
    </source>
</reference>
<dbReference type="EMBL" id="OBEJ01000003">
    <property type="protein sequence ID" value="SNZ15722.1"/>
    <property type="molecule type" value="Genomic_DNA"/>
</dbReference>
<proteinExistence type="predicted"/>
<keyword evidence="1" id="KW-1133">Transmembrane helix</keyword>
<evidence type="ECO:0000313" key="3">
    <source>
        <dbReference type="Proteomes" id="UP000219453"/>
    </source>
</evidence>
<evidence type="ECO:0000256" key="1">
    <source>
        <dbReference type="SAM" id="Phobius"/>
    </source>
</evidence>
<keyword evidence="1" id="KW-0472">Membrane</keyword>
<feature type="transmembrane region" description="Helical" evidence="1">
    <location>
        <begin position="30"/>
        <end position="53"/>
    </location>
</feature>
<accession>A0A285P1W2</accession>
<keyword evidence="3" id="KW-1185">Reference proteome</keyword>
<dbReference type="Pfam" id="PF24282">
    <property type="entry name" value="DUF7470"/>
    <property type="match status" value="1"/>
</dbReference>
<protein>
    <submittedName>
        <fullName evidence="2">Uncharacterized protein</fullName>
    </submittedName>
</protein>
<dbReference type="InterPro" id="IPR055893">
    <property type="entry name" value="DUF7470"/>
</dbReference>
<dbReference type="Proteomes" id="UP000219453">
    <property type="component" value="Unassembled WGS sequence"/>
</dbReference>
<dbReference type="AlphaFoldDB" id="A0A285P1W2"/>
<evidence type="ECO:0000313" key="2">
    <source>
        <dbReference type="EMBL" id="SNZ15722.1"/>
    </source>
</evidence>
<keyword evidence="1" id="KW-0812">Transmembrane</keyword>
<sequence>MLKRLGATGIVGLLAILGGIALIASESLVVAGGIALVLAGIGLIVRALVTSLINSMGMGGMF</sequence>
<gene>
    <name evidence="2" type="ORF">SAMN06269185_2577</name>
</gene>